<feature type="compositionally biased region" description="Low complexity" evidence="1">
    <location>
        <begin position="1"/>
        <end position="23"/>
    </location>
</feature>
<evidence type="ECO:0000256" key="1">
    <source>
        <dbReference type="SAM" id="MobiDB-lite"/>
    </source>
</evidence>
<dbReference type="EMBL" id="CAKOGL010000025">
    <property type="protein sequence ID" value="CAH2102714.1"/>
    <property type="molecule type" value="Genomic_DNA"/>
</dbReference>
<dbReference type="AlphaFoldDB" id="A0AAU9UYR0"/>
<keyword evidence="3" id="KW-1185">Reference proteome</keyword>
<reference evidence="2" key="1">
    <citation type="submission" date="2022-03" db="EMBL/GenBank/DDBJ databases">
        <authorList>
            <person name="Tunstrom K."/>
        </authorList>
    </citation>
    <scope>NUCLEOTIDE SEQUENCE</scope>
</reference>
<comment type="caution">
    <text evidence="2">The sequence shown here is derived from an EMBL/GenBank/DDBJ whole genome shotgun (WGS) entry which is preliminary data.</text>
</comment>
<evidence type="ECO:0000313" key="2">
    <source>
        <dbReference type="EMBL" id="CAH2102714.1"/>
    </source>
</evidence>
<proteinExistence type="predicted"/>
<gene>
    <name evidence="2" type="ORF">EEDITHA_LOCUS17301</name>
</gene>
<accession>A0AAU9UYR0</accession>
<name>A0AAU9UYR0_EUPED</name>
<sequence>MHYVQPTQSEEQEASTSTASPPRTRSRISESAFCFKELCLFCGEKLNEESERRKSSDFRRRISQVSTLQFKDTVLETARARDDALAKAVLARVEFQYDFLCQYDLLCHPIEKATNLAMEEIFTYIENSDDCQFTLNELQEVCKTTTLDNRTIKLRLKVKYGDKLIITEKSGASTFICLVDNYHYILNQAWYEIKKMNKTEEQLRVLDAAAAIIREDIQTAVFDNSNYPPPSRMFEDLNNEIPESLTYLVERVILKNKIK</sequence>
<feature type="region of interest" description="Disordered" evidence="1">
    <location>
        <begin position="1"/>
        <end position="24"/>
    </location>
</feature>
<protein>
    <submittedName>
        <fullName evidence="2">Uncharacterized protein</fullName>
    </submittedName>
</protein>
<dbReference type="Proteomes" id="UP001153954">
    <property type="component" value="Unassembled WGS sequence"/>
</dbReference>
<organism evidence="2 3">
    <name type="scientific">Euphydryas editha</name>
    <name type="common">Edith's checkerspot</name>
    <dbReference type="NCBI Taxonomy" id="104508"/>
    <lineage>
        <taxon>Eukaryota</taxon>
        <taxon>Metazoa</taxon>
        <taxon>Ecdysozoa</taxon>
        <taxon>Arthropoda</taxon>
        <taxon>Hexapoda</taxon>
        <taxon>Insecta</taxon>
        <taxon>Pterygota</taxon>
        <taxon>Neoptera</taxon>
        <taxon>Endopterygota</taxon>
        <taxon>Lepidoptera</taxon>
        <taxon>Glossata</taxon>
        <taxon>Ditrysia</taxon>
        <taxon>Papilionoidea</taxon>
        <taxon>Nymphalidae</taxon>
        <taxon>Nymphalinae</taxon>
        <taxon>Euphydryas</taxon>
    </lineage>
</organism>
<evidence type="ECO:0000313" key="3">
    <source>
        <dbReference type="Proteomes" id="UP001153954"/>
    </source>
</evidence>